<dbReference type="Pfam" id="PF00494">
    <property type="entry name" value="SQS_PSY"/>
    <property type="match status" value="1"/>
</dbReference>
<proteinExistence type="predicted"/>
<gene>
    <name evidence="1" type="ORF">PUT78_09210</name>
</gene>
<accession>A0ABT5TA52</accession>
<dbReference type="Proteomes" id="UP001431784">
    <property type="component" value="Unassembled WGS sequence"/>
</dbReference>
<sequence>MLMDELAALVQQGDPDRYAATIAAPDAARAALWPLYAFNLELARAPWVTQEPLIAEMRLQFWADVLDDIAAGKPARPHQVAAPLAQIWQAADLPVALGQAMVAARRWDIYRAPFADDAAFRAHLQATSGNLMWLAALALGAPPQAEMPVRDMAFAAGLANWLVAIPQLQVAGRIPLVDGRDAAVADLARDGLAHLARARAQRHLVPAAATPALLTGWQAGAILRRAAKQPQLVAQGRLRPSEFARRGALVLRALSGRW</sequence>
<keyword evidence="2" id="KW-1185">Reference proteome</keyword>
<dbReference type="InterPro" id="IPR008949">
    <property type="entry name" value="Isoprenoid_synthase_dom_sf"/>
</dbReference>
<comment type="caution">
    <text evidence="1">The sequence shown here is derived from an EMBL/GenBank/DDBJ whole genome shotgun (WGS) entry which is preliminary data.</text>
</comment>
<dbReference type="EMBL" id="JAQZSM010000006">
    <property type="protein sequence ID" value="MDD7971281.1"/>
    <property type="molecule type" value="Genomic_DNA"/>
</dbReference>
<reference evidence="1" key="1">
    <citation type="submission" date="2023-02" db="EMBL/GenBank/DDBJ databases">
        <title>Description of Roseinatronobacter alkalisoli sp. nov., an alkaliphilic bacerium isolated from soda soil.</title>
        <authorList>
            <person name="Wei W."/>
        </authorList>
    </citation>
    <scope>NUCLEOTIDE SEQUENCE</scope>
    <source>
        <strain evidence="1">HJB301</strain>
    </source>
</reference>
<protein>
    <submittedName>
        <fullName evidence="1">Squalene/phytoene synthase family protein</fullName>
    </submittedName>
</protein>
<evidence type="ECO:0000313" key="2">
    <source>
        <dbReference type="Proteomes" id="UP001431784"/>
    </source>
</evidence>
<name>A0ABT5TA52_9RHOB</name>
<dbReference type="Gene3D" id="1.10.600.10">
    <property type="entry name" value="Farnesyl Diphosphate Synthase"/>
    <property type="match status" value="1"/>
</dbReference>
<organism evidence="1 2">
    <name type="scientific">Roseinatronobacter alkalisoli</name>
    <dbReference type="NCBI Taxonomy" id="3028235"/>
    <lineage>
        <taxon>Bacteria</taxon>
        <taxon>Pseudomonadati</taxon>
        <taxon>Pseudomonadota</taxon>
        <taxon>Alphaproteobacteria</taxon>
        <taxon>Rhodobacterales</taxon>
        <taxon>Paracoccaceae</taxon>
        <taxon>Roseinatronobacter</taxon>
    </lineage>
</organism>
<evidence type="ECO:0000313" key="1">
    <source>
        <dbReference type="EMBL" id="MDD7971281.1"/>
    </source>
</evidence>
<dbReference type="SUPFAM" id="SSF48576">
    <property type="entry name" value="Terpenoid synthases"/>
    <property type="match status" value="1"/>
</dbReference>
<dbReference type="InterPro" id="IPR002060">
    <property type="entry name" value="Squ/phyt_synthse"/>
</dbReference>